<feature type="binding site" description="axial binding residue" evidence="9">
    <location>
        <position position="84"/>
    </location>
    <ligand>
        <name>heme c</name>
        <dbReference type="ChEBI" id="CHEBI:61717"/>
        <label>1</label>
    </ligand>
    <ligandPart>
        <name>Fe</name>
        <dbReference type="ChEBI" id="CHEBI:18248"/>
    </ligandPart>
</feature>
<feature type="binding site" description="covalent" evidence="8">
    <location>
        <position position="262"/>
    </location>
    <ligand>
        <name>heme c</name>
        <dbReference type="ChEBI" id="CHEBI:61717"/>
        <label>2</label>
    </ligand>
</feature>
<keyword evidence="4" id="KW-0732">Signal</keyword>
<evidence type="ECO:0000256" key="7">
    <source>
        <dbReference type="ARBA" id="ARBA00023004"/>
    </source>
</evidence>
<dbReference type="InterPro" id="IPR051395">
    <property type="entry name" value="Cytochrome_c_Peroxidase/MauG"/>
</dbReference>
<reference evidence="11 12" key="1">
    <citation type="submission" date="2016-01" db="EMBL/GenBank/DDBJ databases">
        <title>The draft genome sequence of Aquimarina sp. RZW4-3-2.</title>
        <authorList>
            <person name="Wang Y."/>
        </authorList>
    </citation>
    <scope>NUCLEOTIDE SEQUENCE [LARGE SCALE GENOMIC DNA]</scope>
    <source>
        <strain evidence="11 12">RZW4-3-2</strain>
    </source>
</reference>
<evidence type="ECO:0000313" key="12">
    <source>
        <dbReference type="Proteomes" id="UP000076715"/>
    </source>
</evidence>
<dbReference type="PIRSF" id="PIRSF000294">
    <property type="entry name" value="Cytochrome-c_peroxidase"/>
    <property type="match status" value="1"/>
</dbReference>
<dbReference type="Gene3D" id="1.10.760.10">
    <property type="entry name" value="Cytochrome c-like domain"/>
    <property type="match status" value="2"/>
</dbReference>
<evidence type="ECO:0000256" key="4">
    <source>
        <dbReference type="ARBA" id="ARBA00022729"/>
    </source>
</evidence>
<dbReference type="InterPro" id="IPR026259">
    <property type="entry name" value="MauG/Cytc_peroxidase"/>
</dbReference>
<dbReference type="RefSeq" id="WP_066316874.1">
    <property type="nucleotide sequence ID" value="NZ_LQRT01000035.1"/>
</dbReference>
<dbReference type="EMBL" id="LQRT01000035">
    <property type="protein sequence ID" value="KZS39115.1"/>
    <property type="molecule type" value="Genomic_DNA"/>
</dbReference>
<proteinExistence type="predicted"/>
<dbReference type="Pfam" id="PF03150">
    <property type="entry name" value="CCP_MauG"/>
    <property type="match status" value="1"/>
</dbReference>
<evidence type="ECO:0000256" key="8">
    <source>
        <dbReference type="PIRSR" id="PIRSR000294-1"/>
    </source>
</evidence>
<dbReference type="PANTHER" id="PTHR30600">
    <property type="entry name" value="CYTOCHROME C PEROXIDASE-RELATED"/>
    <property type="match status" value="1"/>
</dbReference>
<feature type="binding site" description="covalent" evidence="8">
    <location>
        <position position="259"/>
    </location>
    <ligand>
        <name>heme c</name>
        <dbReference type="ChEBI" id="CHEBI:61717"/>
        <label>2</label>
    </ligand>
</feature>
<dbReference type="GO" id="GO:0042597">
    <property type="term" value="C:periplasmic space"/>
    <property type="evidence" value="ECO:0007669"/>
    <property type="project" value="UniProtKB-SubCell"/>
</dbReference>
<evidence type="ECO:0000256" key="6">
    <source>
        <dbReference type="ARBA" id="ARBA00023002"/>
    </source>
</evidence>
<feature type="binding site" description="covalent" evidence="8">
    <location>
        <position position="83"/>
    </location>
    <ligand>
        <name>heme c</name>
        <dbReference type="ChEBI" id="CHEBI:61717"/>
        <label>1</label>
    </ligand>
</feature>
<dbReference type="STRING" id="1642818.AWE51_11190"/>
<evidence type="ECO:0000256" key="1">
    <source>
        <dbReference type="ARBA" id="ARBA00004418"/>
    </source>
</evidence>
<organism evidence="11 12">
    <name type="scientific">Aquimarina aggregata</name>
    <dbReference type="NCBI Taxonomy" id="1642818"/>
    <lineage>
        <taxon>Bacteria</taxon>
        <taxon>Pseudomonadati</taxon>
        <taxon>Bacteroidota</taxon>
        <taxon>Flavobacteriia</taxon>
        <taxon>Flavobacteriales</taxon>
        <taxon>Flavobacteriaceae</taxon>
        <taxon>Aquimarina</taxon>
    </lineage>
</organism>
<dbReference type="InterPro" id="IPR004852">
    <property type="entry name" value="Di-haem_cyt_c_peroxidsae"/>
</dbReference>
<evidence type="ECO:0000256" key="5">
    <source>
        <dbReference type="ARBA" id="ARBA00022764"/>
    </source>
</evidence>
<feature type="binding site" description="axial binding residue" evidence="9">
    <location>
        <position position="263"/>
    </location>
    <ligand>
        <name>heme c</name>
        <dbReference type="ChEBI" id="CHEBI:61717"/>
        <label>2</label>
    </ligand>
    <ligandPart>
        <name>Fe</name>
        <dbReference type="ChEBI" id="CHEBI:18248"/>
    </ligandPart>
</feature>
<keyword evidence="11" id="KW-0575">Peroxidase</keyword>
<dbReference type="Proteomes" id="UP000076715">
    <property type="component" value="Unassembled WGS sequence"/>
</dbReference>
<sequence>MQKKYIRFLFGIATTLIVSCFNAEKVDYVDNGKVEELFTYSALPKTIKSPKDNPSTPEKAYLGKLLFFDPILSGNRDVACATCHHPNNGYAEFRDLSIGVNGKGFGSKRVFKKPNAIPFVKRNAHTILNTAYNGIDENNGYDPENAPMFWDNRVTSLEKQALEPIKALEEMRGLQHSEEDILEEVINRLKNIPKYQELFETAFEEKNAINSVNLSKAIAVFERTLVTNNSRFDQYISGNKNAISMAEKEGFETFKRVGCANCHSGPMFSDYKMHVLGLEENNKLKKIDSGFNRQFSFRTPSLRNLRFTAPYMHNGRMENLQKVMEFYEDIAFGKSQNTNIEDHQLDSLVKKITIKVKDMAPIISFLNTLNETDFDKKIVDSVPSGLSVGGNIQ</sequence>
<gene>
    <name evidence="11" type="ORF">AWE51_11190</name>
</gene>
<feature type="domain" description="Cytochrome c" evidence="10">
    <location>
        <begin position="245"/>
        <end position="370"/>
    </location>
</feature>
<keyword evidence="7 9" id="KW-0408">Iron</keyword>
<dbReference type="InterPro" id="IPR009056">
    <property type="entry name" value="Cyt_c-like_dom"/>
</dbReference>
<protein>
    <submittedName>
        <fullName evidence="11">Cytochrome-c peroxidase</fullName>
    </submittedName>
</protein>
<comment type="subcellular location">
    <subcellularLocation>
        <location evidence="1">Periplasm</location>
    </subcellularLocation>
</comment>
<dbReference type="PANTHER" id="PTHR30600:SF10">
    <property type="entry name" value="BLL6722 PROTEIN"/>
    <property type="match status" value="1"/>
</dbReference>
<keyword evidence="3 9" id="KW-0479">Metal-binding</keyword>
<evidence type="ECO:0000259" key="10">
    <source>
        <dbReference type="PROSITE" id="PS51007"/>
    </source>
</evidence>
<dbReference type="GO" id="GO:0046872">
    <property type="term" value="F:metal ion binding"/>
    <property type="evidence" value="ECO:0007669"/>
    <property type="project" value="UniProtKB-KW"/>
</dbReference>
<name>A0A162YGE7_9FLAO</name>
<evidence type="ECO:0000256" key="3">
    <source>
        <dbReference type="ARBA" id="ARBA00022723"/>
    </source>
</evidence>
<evidence type="ECO:0000256" key="9">
    <source>
        <dbReference type="PIRSR" id="PIRSR000294-2"/>
    </source>
</evidence>
<accession>A0A162YGE7</accession>
<comment type="cofactor">
    <cofactor evidence="8">
        <name>heme</name>
        <dbReference type="ChEBI" id="CHEBI:30413"/>
    </cofactor>
    <text evidence="8">Binds 2 heme groups.</text>
</comment>
<feature type="binding site" description="covalent" evidence="8">
    <location>
        <position position="80"/>
    </location>
    <ligand>
        <name>heme c</name>
        <dbReference type="ChEBI" id="CHEBI:61717"/>
        <label>1</label>
    </ligand>
</feature>
<comment type="caution">
    <text evidence="11">The sequence shown here is derived from an EMBL/GenBank/DDBJ whole genome shotgun (WGS) entry which is preliminary data.</text>
</comment>
<dbReference type="InterPro" id="IPR036909">
    <property type="entry name" value="Cyt_c-like_dom_sf"/>
</dbReference>
<dbReference type="GO" id="GO:0009055">
    <property type="term" value="F:electron transfer activity"/>
    <property type="evidence" value="ECO:0007669"/>
    <property type="project" value="InterPro"/>
</dbReference>
<keyword evidence="2 8" id="KW-0349">Heme</keyword>
<dbReference type="AlphaFoldDB" id="A0A162YGE7"/>
<comment type="PTM">
    <text evidence="8">Binds 2 heme groups per subunit.</text>
</comment>
<keyword evidence="5" id="KW-0574">Periplasm</keyword>
<dbReference type="GO" id="GO:0004130">
    <property type="term" value="F:cytochrome-c peroxidase activity"/>
    <property type="evidence" value="ECO:0007669"/>
    <property type="project" value="TreeGrafter"/>
</dbReference>
<dbReference type="SUPFAM" id="SSF46626">
    <property type="entry name" value="Cytochrome c"/>
    <property type="match status" value="2"/>
</dbReference>
<evidence type="ECO:0000313" key="11">
    <source>
        <dbReference type="EMBL" id="KZS39115.1"/>
    </source>
</evidence>
<dbReference type="PROSITE" id="PS51257">
    <property type="entry name" value="PROKAR_LIPOPROTEIN"/>
    <property type="match status" value="1"/>
</dbReference>
<evidence type="ECO:0000256" key="2">
    <source>
        <dbReference type="ARBA" id="ARBA00022617"/>
    </source>
</evidence>
<keyword evidence="12" id="KW-1185">Reference proteome</keyword>
<dbReference type="PROSITE" id="PS51007">
    <property type="entry name" value="CYTC"/>
    <property type="match status" value="1"/>
</dbReference>
<dbReference type="GO" id="GO:0020037">
    <property type="term" value="F:heme binding"/>
    <property type="evidence" value="ECO:0007669"/>
    <property type="project" value="InterPro"/>
</dbReference>
<keyword evidence="6" id="KW-0560">Oxidoreductase</keyword>